<protein>
    <recommendedName>
        <fullName evidence="1">HTH araC/xylS-type domain-containing protein</fullName>
    </recommendedName>
</protein>
<reference evidence="2 3" key="1">
    <citation type="submission" date="2015-11" db="EMBL/GenBank/DDBJ databases">
        <authorList>
            <person name="Sahl J."/>
            <person name="Wagner D."/>
            <person name="Keim P."/>
        </authorList>
    </citation>
    <scope>NUCLEOTIDE SEQUENCE [LARGE SCALE GENOMIC DNA]</scope>
    <source>
        <strain evidence="2 3">BDU18</strain>
    </source>
</reference>
<feature type="domain" description="HTH araC/xylS-type" evidence="1">
    <location>
        <begin position="1"/>
        <end position="103"/>
    </location>
</feature>
<dbReference type="Proteomes" id="UP000070255">
    <property type="component" value="Unassembled WGS sequence"/>
</dbReference>
<organism evidence="2 3">
    <name type="scientific">Burkholderia savannae</name>
    <dbReference type="NCBI Taxonomy" id="1637837"/>
    <lineage>
        <taxon>Bacteria</taxon>
        <taxon>Pseudomonadati</taxon>
        <taxon>Pseudomonadota</taxon>
        <taxon>Betaproteobacteria</taxon>
        <taxon>Burkholderiales</taxon>
        <taxon>Burkholderiaceae</taxon>
        <taxon>Burkholderia</taxon>
        <taxon>pseudomallei group</taxon>
    </lineage>
</organism>
<evidence type="ECO:0000313" key="3">
    <source>
        <dbReference type="Proteomes" id="UP000070255"/>
    </source>
</evidence>
<evidence type="ECO:0000313" key="2">
    <source>
        <dbReference type="EMBL" id="KWZ39444.1"/>
    </source>
</evidence>
<dbReference type="EMBL" id="LNJQ01000004">
    <property type="protein sequence ID" value="KWZ39444.1"/>
    <property type="molecule type" value="Genomic_DNA"/>
</dbReference>
<name>A0ABR5T890_9BURK</name>
<proteinExistence type="predicted"/>
<gene>
    <name evidence="2" type="ORF">WS72_30105</name>
</gene>
<evidence type="ECO:0000259" key="1">
    <source>
        <dbReference type="PROSITE" id="PS01124"/>
    </source>
</evidence>
<accession>A0ABR5T890</accession>
<dbReference type="Gene3D" id="1.10.10.60">
    <property type="entry name" value="Homeodomain-like"/>
    <property type="match status" value="1"/>
</dbReference>
<sequence length="111" mass="12560">MEWPKRNVRERSTFHFIARRNVMNGCMLTCRFRGLTGKSPPRWLQTAYTTQTARARRAQQWPETTALSAAEQIATEAGFGSANALRERFGRIVGATPRRNREAFTTQAAAS</sequence>
<comment type="caution">
    <text evidence="2">The sequence shown here is derived from an EMBL/GenBank/DDBJ whole genome shotgun (WGS) entry which is preliminary data.</text>
</comment>
<keyword evidence="3" id="KW-1185">Reference proteome</keyword>
<dbReference type="PROSITE" id="PS01124">
    <property type="entry name" value="HTH_ARAC_FAMILY_2"/>
    <property type="match status" value="1"/>
</dbReference>
<dbReference type="InterPro" id="IPR018060">
    <property type="entry name" value="HTH_AraC"/>
</dbReference>